<keyword evidence="2" id="KW-0680">Restriction system</keyword>
<comment type="similarity">
    <text evidence="1">Belongs to the type-I restriction system S methylase family.</text>
</comment>
<dbReference type="AlphaFoldDB" id="A0A5C8HRF9"/>
<feature type="domain" description="Type I restriction modification DNA specificity" evidence="5">
    <location>
        <begin position="131"/>
        <end position="174"/>
    </location>
</feature>
<keyword evidence="7" id="KW-1185">Reference proteome</keyword>
<dbReference type="Proteomes" id="UP000321949">
    <property type="component" value="Unassembled WGS sequence"/>
</dbReference>
<evidence type="ECO:0000256" key="1">
    <source>
        <dbReference type="ARBA" id="ARBA00010923"/>
    </source>
</evidence>
<dbReference type="InterPro" id="IPR052021">
    <property type="entry name" value="Type-I_RS_S_subunit"/>
</dbReference>
<dbReference type="PANTHER" id="PTHR30408:SF12">
    <property type="entry name" value="TYPE I RESTRICTION ENZYME MJAVIII SPECIFICITY SUBUNIT"/>
    <property type="match status" value="1"/>
</dbReference>
<name>A0A5C8HRF9_9MICO</name>
<feature type="coiled-coil region" evidence="4">
    <location>
        <begin position="169"/>
        <end position="196"/>
    </location>
</feature>
<dbReference type="Gene3D" id="3.90.220.20">
    <property type="entry name" value="DNA methylase specificity domains"/>
    <property type="match status" value="2"/>
</dbReference>
<dbReference type="GO" id="GO:0003677">
    <property type="term" value="F:DNA binding"/>
    <property type="evidence" value="ECO:0007669"/>
    <property type="project" value="UniProtKB-KW"/>
</dbReference>
<keyword evidence="4" id="KW-0175">Coiled coil</keyword>
<accession>A0A5C8HRF9</accession>
<comment type="caution">
    <text evidence="6">The sequence shown here is derived from an EMBL/GenBank/DDBJ whole genome shotgun (WGS) entry which is preliminary data.</text>
</comment>
<reference evidence="6 7" key="1">
    <citation type="submission" date="2019-08" db="EMBL/GenBank/DDBJ databases">
        <authorList>
            <person name="Dong K."/>
        </authorList>
    </citation>
    <scope>NUCLEOTIDE SEQUENCE [LARGE SCALE GENOMIC DNA]</scope>
    <source>
        <strain evidence="6 7">K-1</strain>
    </source>
</reference>
<dbReference type="EMBL" id="VRSX01000008">
    <property type="protein sequence ID" value="TXK08345.1"/>
    <property type="molecule type" value="Genomic_DNA"/>
</dbReference>
<organism evidence="6 7">
    <name type="scientific">Microbacterium saccharophilum</name>
    <dbReference type="NCBI Taxonomy" id="1213358"/>
    <lineage>
        <taxon>Bacteria</taxon>
        <taxon>Bacillati</taxon>
        <taxon>Actinomycetota</taxon>
        <taxon>Actinomycetes</taxon>
        <taxon>Micrococcales</taxon>
        <taxon>Microbacteriaceae</taxon>
        <taxon>Microbacterium</taxon>
    </lineage>
</organism>
<keyword evidence="3" id="KW-0238">DNA-binding</keyword>
<dbReference type="InterPro" id="IPR044946">
    <property type="entry name" value="Restrct_endonuc_typeI_TRD_sf"/>
</dbReference>
<dbReference type="GO" id="GO:0009307">
    <property type="term" value="P:DNA restriction-modification system"/>
    <property type="evidence" value="ECO:0007669"/>
    <property type="project" value="UniProtKB-KW"/>
</dbReference>
<evidence type="ECO:0000256" key="3">
    <source>
        <dbReference type="ARBA" id="ARBA00023125"/>
    </source>
</evidence>
<dbReference type="Pfam" id="PF01420">
    <property type="entry name" value="Methylase_S"/>
    <property type="match status" value="1"/>
</dbReference>
<proteinExistence type="inferred from homology"/>
<dbReference type="InterPro" id="IPR000055">
    <property type="entry name" value="Restrct_endonuc_typeI_TRD"/>
</dbReference>
<protein>
    <recommendedName>
        <fullName evidence="5">Type I restriction modification DNA specificity domain-containing protein</fullName>
    </recommendedName>
</protein>
<dbReference type="RefSeq" id="WP_147051024.1">
    <property type="nucleotide sequence ID" value="NZ_BKAH01000011.1"/>
</dbReference>
<gene>
    <name evidence="6" type="ORF">FVP74_13910</name>
</gene>
<evidence type="ECO:0000256" key="2">
    <source>
        <dbReference type="ARBA" id="ARBA00022747"/>
    </source>
</evidence>
<evidence type="ECO:0000313" key="7">
    <source>
        <dbReference type="Proteomes" id="UP000321949"/>
    </source>
</evidence>
<dbReference type="PANTHER" id="PTHR30408">
    <property type="entry name" value="TYPE-1 RESTRICTION ENZYME ECOKI SPECIFICITY PROTEIN"/>
    <property type="match status" value="1"/>
</dbReference>
<dbReference type="SUPFAM" id="SSF116734">
    <property type="entry name" value="DNA methylase specificity domain"/>
    <property type="match status" value="2"/>
</dbReference>
<evidence type="ECO:0000259" key="5">
    <source>
        <dbReference type="Pfam" id="PF01420"/>
    </source>
</evidence>
<dbReference type="OrthoDB" id="3197085at2"/>
<evidence type="ECO:0000256" key="4">
    <source>
        <dbReference type="SAM" id="Coils"/>
    </source>
</evidence>
<evidence type="ECO:0000313" key="6">
    <source>
        <dbReference type="EMBL" id="TXK08345.1"/>
    </source>
</evidence>
<sequence>MTSWKQLPLESFASAERGAITDGPFGSNLTSAHYTDSGPQVVRLQNIGDGEYKRSPAHISRDHFDMLRKHEVSAGDLLIASLGEVLPRACLMPADIGPAIVKADCIRVRLSMDVEPRWVLYALQRPEARDWARDQLHGVGRPRLGLKTIRQIPIPAAPLSEQRRIVELLDDHLSRLDAAESSLARAMARAAGLERAYVAQSFAWQPDGWREVGVDEITGGDRSRSIIGPFGSNLTTKDYRDDGVPLVFVRNVVRGDFTSPTRFVSAEKAADLAAHGVRYGDLVITKMGDPPGSAAVYDSIKPGIVTADVIRLRPAEGFLSSYLMFAMQSPSVRRVMDRITSGVAQRKVSLTRFRDHILFPVPSVDEQARIANELSDLVDDRTRLNGTIEVSQERCSMLRRALLAAAFSGQLTGAASDSDRIEAIAAAL</sequence>